<dbReference type="PATRIC" id="fig|931276.5.peg.394"/>
<dbReference type="AlphaFoldDB" id="M1M8F0"/>
<dbReference type="KEGG" id="csr:Cspa_c04110"/>
<organism evidence="1 2">
    <name type="scientific">Clostridium saccharoperbutylacetonicum N1-4(HMT)</name>
    <dbReference type="NCBI Taxonomy" id="931276"/>
    <lineage>
        <taxon>Bacteria</taxon>
        <taxon>Bacillati</taxon>
        <taxon>Bacillota</taxon>
        <taxon>Clostridia</taxon>
        <taxon>Eubacteriales</taxon>
        <taxon>Clostridiaceae</taxon>
        <taxon>Clostridium</taxon>
    </lineage>
</organism>
<keyword evidence="2" id="KW-1185">Reference proteome</keyword>
<dbReference type="EMBL" id="CP004121">
    <property type="protein sequence ID" value="AGF54229.1"/>
    <property type="molecule type" value="Genomic_DNA"/>
</dbReference>
<gene>
    <name evidence="1" type="ORF">Cspa_c04110</name>
</gene>
<dbReference type="Proteomes" id="UP000011728">
    <property type="component" value="Chromosome"/>
</dbReference>
<proteinExistence type="predicted"/>
<dbReference type="HOGENOM" id="CLU_202401_0_0_9"/>
<reference evidence="1 2" key="1">
    <citation type="submission" date="2013-02" db="EMBL/GenBank/DDBJ databases">
        <title>Genome sequence of Clostridium saccharoperbutylacetonicum N1-4(HMT).</title>
        <authorList>
            <person name="Poehlein A."/>
            <person name="Daniel R."/>
        </authorList>
    </citation>
    <scope>NUCLEOTIDE SEQUENCE [LARGE SCALE GENOMIC DNA]</scope>
    <source>
        <strain evidence="2">N1-4(HMT)</strain>
    </source>
</reference>
<name>M1M8F0_9CLOT</name>
<dbReference type="RefSeq" id="WP_015390555.1">
    <property type="nucleotide sequence ID" value="NC_020291.1"/>
</dbReference>
<sequence length="52" mass="5989">MNVKTGKVSYYDAKMKISAPKAIRDKLKYTKTDKDGFWIIDLDENLIPIGVR</sequence>
<protein>
    <submittedName>
        <fullName evidence="1">Uncharacterized protein</fullName>
    </submittedName>
</protein>
<evidence type="ECO:0000313" key="2">
    <source>
        <dbReference type="Proteomes" id="UP000011728"/>
    </source>
</evidence>
<evidence type="ECO:0000313" key="1">
    <source>
        <dbReference type="EMBL" id="AGF54229.1"/>
    </source>
</evidence>
<accession>M1M8F0</accession>